<keyword evidence="1" id="KW-1133">Transmembrane helix</keyword>
<dbReference type="PANTHER" id="PTHR23028">
    <property type="entry name" value="ACETYLTRANSFERASE"/>
    <property type="match status" value="1"/>
</dbReference>
<evidence type="ECO:0000259" key="2">
    <source>
        <dbReference type="Pfam" id="PF01757"/>
    </source>
</evidence>
<dbReference type="InterPro" id="IPR002656">
    <property type="entry name" value="Acyl_transf_3_dom"/>
</dbReference>
<evidence type="ECO:0000313" key="3">
    <source>
        <dbReference type="EMBL" id="TKR96735.1"/>
    </source>
</evidence>
<comment type="caution">
    <text evidence="3">The sequence shown here is derived from an EMBL/GenBank/DDBJ whole genome shotgun (WGS) entry which is preliminary data.</text>
</comment>
<reference evidence="3 4" key="2">
    <citation type="journal article" date="2019" name="G3 (Bethesda)">
        <title>Hybrid Assembly of the Genome of the Entomopathogenic Nematode Steinernema carpocapsae Identifies the X-Chromosome.</title>
        <authorList>
            <person name="Serra L."/>
            <person name="Macchietto M."/>
            <person name="Macias-Munoz A."/>
            <person name="McGill C.J."/>
            <person name="Rodriguez I.M."/>
            <person name="Rodriguez B."/>
            <person name="Murad R."/>
            <person name="Mortazavi A."/>
        </authorList>
    </citation>
    <scope>NUCLEOTIDE SEQUENCE [LARGE SCALE GENOMIC DNA]</scope>
    <source>
        <strain evidence="3 4">ALL</strain>
    </source>
</reference>
<sequence length="164" mass="19581">MSSRFGQKTVDLRSHVQFYCRRLTRLLPMYYLVFPALLYFGTLHLTDDDYEQLLDETKWSAALSYNIRGLFQMKDYFSRVHSTSYLTHTWSLCCEIQYYLVAPVFFFFERRKNVFGYFVLLVALGGSLFTHVYLSGSWSYEMLTARVWQFQCGYVAFRLRDFGK</sequence>
<feature type="transmembrane region" description="Helical" evidence="1">
    <location>
        <begin position="115"/>
        <end position="134"/>
    </location>
</feature>
<dbReference type="Proteomes" id="UP000298663">
    <property type="component" value="Unassembled WGS sequence"/>
</dbReference>
<name>A0A4V6A735_STECR</name>
<keyword evidence="1" id="KW-0812">Transmembrane</keyword>
<keyword evidence="4" id="KW-1185">Reference proteome</keyword>
<accession>A0A4V6A735</accession>
<feature type="domain" description="Acyltransferase 3" evidence="2">
    <location>
        <begin position="16"/>
        <end position="161"/>
    </location>
</feature>
<dbReference type="GO" id="GO:0016747">
    <property type="term" value="F:acyltransferase activity, transferring groups other than amino-acyl groups"/>
    <property type="evidence" value="ECO:0007669"/>
    <property type="project" value="InterPro"/>
</dbReference>
<dbReference type="PANTHER" id="PTHR23028:SF53">
    <property type="entry name" value="ACYL_TRANSF_3 DOMAIN-CONTAINING PROTEIN"/>
    <property type="match status" value="1"/>
</dbReference>
<dbReference type="InterPro" id="IPR050879">
    <property type="entry name" value="Acyltransferase_3"/>
</dbReference>
<dbReference type="GO" id="GO:0016020">
    <property type="term" value="C:membrane"/>
    <property type="evidence" value="ECO:0007669"/>
    <property type="project" value="TreeGrafter"/>
</dbReference>
<reference evidence="3 4" key="1">
    <citation type="journal article" date="2015" name="Genome Biol.">
        <title>Comparative genomics of Steinernema reveals deeply conserved gene regulatory networks.</title>
        <authorList>
            <person name="Dillman A.R."/>
            <person name="Macchietto M."/>
            <person name="Porter C.F."/>
            <person name="Rogers A."/>
            <person name="Williams B."/>
            <person name="Antoshechkin I."/>
            <person name="Lee M.M."/>
            <person name="Goodwin Z."/>
            <person name="Lu X."/>
            <person name="Lewis E.E."/>
            <person name="Goodrich-Blair H."/>
            <person name="Stock S.P."/>
            <person name="Adams B.J."/>
            <person name="Sternberg P.W."/>
            <person name="Mortazavi A."/>
        </authorList>
    </citation>
    <scope>NUCLEOTIDE SEQUENCE [LARGE SCALE GENOMIC DNA]</scope>
    <source>
        <strain evidence="3 4">ALL</strain>
    </source>
</reference>
<evidence type="ECO:0000256" key="1">
    <source>
        <dbReference type="SAM" id="Phobius"/>
    </source>
</evidence>
<organism evidence="3 4">
    <name type="scientific">Steinernema carpocapsae</name>
    <name type="common">Entomopathogenic nematode</name>
    <dbReference type="NCBI Taxonomy" id="34508"/>
    <lineage>
        <taxon>Eukaryota</taxon>
        <taxon>Metazoa</taxon>
        <taxon>Ecdysozoa</taxon>
        <taxon>Nematoda</taxon>
        <taxon>Chromadorea</taxon>
        <taxon>Rhabditida</taxon>
        <taxon>Tylenchina</taxon>
        <taxon>Panagrolaimomorpha</taxon>
        <taxon>Strongyloidoidea</taxon>
        <taxon>Steinernematidae</taxon>
        <taxon>Steinernema</taxon>
    </lineage>
</organism>
<protein>
    <recommendedName>
        <fullName evidence="2">Acyltransferase 3 domain-containing protein</fullName>
    </recommendedName>
</protein>
<feature type="transmembrane region" description="Helical" evidence="1">
    <location>
        <begin position="29"/>
        <end position="46"/>
    </location>
</feature>
<dbReference type="OrthoDB" id="92766at2759"/>
<dbReference type="AlphaFoldDB" id="A0A4V6A735"/>
<keyword evidence="1" id="KW-0472">Membrane</keyword>
<feature type="transmembrane region" description="Helical" evidence="1">
    <location>
        <begin position="89"/>
        <end position="108"/>
    </location>
</feature>
<dbReference type="Pfam" id="PF01757">
    <property type="entry name" value="Acyl_transf_3"/>
    <property type="match status" value="1"/>
</dbReference>
<gene>
    <name evidence="3" type="ORF">L596_010713</name>
</gene>
<proteinExistence type="predicted"/>
<dbReference type="EMBL" id="AZBU02000002">
    <property type="protein sequence ID" value="TKR96735.1"/>
    <property type="molecule type" value="Genomic_DNA"/>
</dbReference>
<evidence type="ECO:0000313" key="4">
    <source>
        <dbReference type="Proteomes" id="UP000298663"/>
    </source>
</evidence>
<dbReference type="GO" id="GO:0000271">
    <property type="term" value="P:polysaccharide biosynthetic process"/>
    <property type="evidence" value="ECO:0007669"/>
    <property type="project" value="TreeGrafter"/>
</dbReference>